<organism evidence="1">
    <name type="scientific">marine sediment metagenome</name>
    <dbReference type="NCBI Taxonomy" id="412755"/>
    <lineage>
        <taxon>unclassified sequences</taxon>
        <taxon>metagenomes</taxon>
        <taxon>ecological metagenomes</taxon>
    </lineage>
</organism>
<reference evidence="1" key="1">
    <citation type="journal article" date="2014" name="Front. Microbiol.">
        <title>High frequency of phylogenetically diverse reductive dehalogenase-homologous genes in deep subseafloor sedimentary metagenomes.</title>
        <authorList>
            <person name="Kawai M."/>
            <person name="Futagami T."/>
            <person name="Toyoda A."/>
            <person name="Takaki Y."/>
            <person name="Nishi S."/>
            <person name="Hori S."/>
            <person name="Arai W."/>
            <person name="Tsubouchi T."/>
            <person name="Morono Y."/>
            <person name="Uchiyama I."/>
            <person name="Ito T."/>
            <person name="Fujiyama A."/>
            <person name="Inagaki F."/>
            <person name="Takami H."/>
        </authorList>
    </citation>
    <scope>NUCLEOTIDE SEQUENCE</scope>
    <source>
        <strain evidence="1">Expedition CK06-06</strain>
    </source>
</reference>
<comment type="caution">
    <text evidence="1">The sequence shown here is derived from an EMBL/GenBank/DDBJ whole genome shotgun (WGS) entry which is preliminary data.</text>
</comment>
<protein>
    <submittedName>
        <fullName evidence="1">Uncharacterized protein</fullName>
    </submittedName>
</protein>
<dbReference type="AlphaFoldDB" id="X1P8W1"/>
<evidence type="ECO:0000313" key="1">
    <source>
        <dbReference type="EMBL" id="GAI38886.1"/>
    </source>
</evidence>
<gene>
    <name evidence="1" type="ORF">S06H3_38725</name>
</gene>
<sequence>MRDLVARREWNRQYEQTPKRKEYRRQYRQKNKERILEQQRPHNRNWMKQYYLRMRSEVIQLFGGKCVRCGCDNPLALEINHINGGGRKEPVGRGCRFYRKILDGKRKTDDLELLCGVCNTHHKLTELKGLPDNWEIKWSGV</sequence>
<accession>X1P8W1</accession>
<proteinExistence type="predicted"/>
<dbReference type="EMBL" id="BARV01023623">
    <property type="protein sequence ID" value="GAI38886.1"/>
    <property type="molecule type" value="Genomic_DNA"/>
</dbReference>
<name>X1P8W1_9ZZZZ</name>